<dbReference type="UniPathway" id="UPA00668"/>
<dbReference type="AlphaFoldDB" id="F2QRL9"/>
<feature type="domain" description="Magnesium chelatase ChlI-like catalytic" evidence="2">
    <location>
        <begin position="32"/>
        <end position="62"/>
    </location>
</feature>
<protein>
    <submittedName>
        <fullName evidence="3">Putative kinase</fullName>
    </submittedName>
</protein>
<evidence type="ECO:0000259" key="2">
    <source>
        <dbReference type="Pfam" id="PF01078"/>
    </source>
</evidence>
<dbReference type="GO" id="GO:0015995">
    <property type="term" value="P:chlorophyll biosynthetic process"/>
    <property type="evidence" value="ECO:0007669"/>
    <property type="project" value="UniProtKB-UniPathway"/>
</dbReference>
<keyword evidence="4" id="KW-1185">Reference proteome</keyword>
<keyword evidence="3" id="KW-0418">Kinase</keyword>
<dbReference type="InterPro" id="IPR027417">
    <property type="entry name" value="P-loop_NTPase"/>
</dbReference>
<dbReference type="EMBL" id="FR839629">
    <property type="protein sequence ID" value="CCA38047.1"/>
    <property type="molecule type" value="Genomic_DNA"/>
</dbReference>
<keyword evidence="3" id="KW-0808">Transferase</keyword>
<dbReference type="PANTHER" id="PTHR10285">
    <property type="entry name" value="URIDINE KINASE"/>
    <property type="match status" value="1"/>
</dbReference>
<dbReference type="Proteomes" id="UP000006853">
    <property type="component" value="Chromosome 2"/>
</dbReference>
<comment type="pathway">
    <text evidence="1">Porphyrin-containing compound metabolism; chlorophyll biosynthesis.</text>
</comment>
<dbReference type="GO" id="GO:0005524">
    <property type="term" value="F:ATP binding"/>
    <property type="evidence" value="ECO:0007669"/>
    <property type="project" value="InterPro"/>
</dbReference>
<dbReference type="GO" id="GO:0016301">
    <property type="term" value="F:kinase activity"/>
    <property type="evidence" value="ECO:0007669"/>
    <property type="project" value="UniProtKB-KW"/>
</dbReference>
<evidence type="ECO:0000256" key="1">
    <source>
        <dbReference type="ARBA" id="ARBA00005173"/>
    </source>
</evidence>
<sequence length="343" mass="38282">MLQEMGSEQNAGVLTPMIRVDYRLLRDKILQTLKASGKHRILVILVGPPGSGKSTIAERLRDDLNSKHQVLPERPTNAGEPESKISTLPSRNCHYVTDEIVDNLPTSSSVRECSGQNYRNSAGMNGCYKDVDADNNVVISNKSRNLSTIKILASPVSGGKFSQVVPMDGFHLPLDVLPSELLPTRGSPETFDVRLLVKLIELLIETCKTTTADFVPNISVPSFDHAVKDPVPDSILLSQQTRVIIIEGLYLQCKFGEWSKINQLIEKNKLKNGLRILSWQVGIDPIEARQRVARRHLKNGLVSTIQEGLDKYDFNDRINRDFITLHQVPTDLIIDNSDREIGK</sequence>
<dbReference type="HOGENOM" id="CLU_067202_1_0_1"/>
<reference key="2">
    <citation type="submission" date="2011-04" db="EMBL/GenBank/DDBJ databases">
        <title>High-quality genome sequence of Pichia pastoris CBS 7435.</title>
        <authorList>
            <person name="Kueberl A."/>
            <person name="Schneider J."/>
            <person name="Thallinger G.G."/>
            <person name="Anderl I."/>
            <person name="Wibberg D."/>
            <person name="Hajek T."/>
            <person name="Jaenicke S."/>
            <person name="Brinkrolf K."/>
            <person name="Goesmann A."/>
            <person name="Szczepanowski R."/>
            <person name="Puehler A."/>
            <person name="Schwab H."/>
            <person name="Glieder A."/>
            <person name="Pichler H."/>
        </authorList>
    </citation>
    <scope>NUCLEOTIDE SEQUENCE</scope>
    <source>
        <strain>CBS 7435</strain>
    </source>
</reference>
<gene>
    <name evidence="3" type="primary">YFH7</name>
    <name evidence="3" type="ordered locus">PP7435_Chr2-0353</name>
</gene>
<dbReference type="Pfam" id="PF01078">
    <property type="entry name" value="Mg_chelatase"/>
    <property type="match status" value="1"/>
</dbReference>
<dbReference type="InterPro" id="IPR000523">
    <property type="entry name" value="Mg_chelatse_chII-like_cat_dom"/>
</dbReference>
<proteinExistence type="predicted"/>
<dbReference type="Gene3D" id="3.40.50.300">
    <property type="entry name" value="P-loop containing nucleotide triphosphate hydrolases"/>
    <property type="match status" value="1"/>
</dbReference>
<organism evidence="3 4">
    <name type="scientific">Komagataella phaffii (strain ATCC 76273 / CBS 7435 / CECT 11047 / NRRL Y-11430 / Wegner 21-1)</name>
    <name type="common">Yeast</name>
    <name type="synonym">Pichia pastoris</name>
    <dbReference type="NCBI Taxonomy" id="981350"/>
    <lineage>
        <taxon>Eukaryota</taxon>
        <taxon>Fungi</taxon>
        <taxon>Dikarya</taxon>
        <taxon>Ascomycota</taxon>
        <taxon>Saccharomycotina</taxon>
        <taxon>Pichiomycetes</taxon>
        <taxon>Pichiales</taxon>
        <taxon>Pichiaceae</taxon>
        <taxon>Komagataella</taxon>
    </lineage>
</organism>
<reference evidence="3 4" key="1">
    <citation type="journal article" date="2011" name="J. Biotechnol.">
        <title>High-quality genome sequence of Pichia pastoris CBS7435.</title>
        <authorList>
            <person name="Kuberl A."/>
            <person name="Schneider J."/>
            <person name="Thallinger G.G."/>
            <person name="Anderl I."/>
            <person name="Wibberg D."/>
            <person name="Hajek T."/>
            <person name="Jaenicke S."/>
            <person name="Brinkrolf K."/>
            <person name="Goesmann A."/>
            <person name="Szczepanowski R."/>
            <person name="Puhler A."/>
            <person name="Schwab H."/>
            <person name="Glieder A."/>
            <person name="Pichler H."/>
        </authorList>
    </citation>
    <scope>NUCLEOTIDE SEQUENCE [LARGE SCALE GENOMIC DNA]</scope>
    <source>
        <strain evidence="4">ATCC 76273 / CBS 7435 / CECT 11047 / NRRL Y-11430 / Wegner 21-1</strain>
    </source>
</reference>
<name>F2QRL9_KOMPC</name>
<reference evidence="3 4" key="3">
    <citation type="journal article" date="2016" name="FEMS Yeast Res.">
        <title>Curation of the genome annotation of Pichia pastoris (Komagataella phaffii) CBS7435 from gene level to protein function.</title>
        <authorList>
            <person name="Valli M."/>
            <person name="Tatto N.E."/>
            <person name="Peymann A."/>
            <person name="Gruber C."/>
            <person name="Landes N."/>
            <person name="Ekker H."/>
            <person name="Thallinger G.G."/>
            <person name="Mattanovich D."/>
            <person name="Gasser B."/>
            <person name="Graf A.B."/>
        </authorList>
    </citation>
    <scope>GENOME REANNOTATION</scope>
    <source>
        <strain evidence="3 4">ATCC 76273 / CBS 7435 / CECT 11047 / NRRL Y-11430 / Wegner 21-1</strain>
    </source>
</reference>
<evidence type="ECO:0000313" key="4">
    <source>
        <dbReference type="Proteomes" id="UP000006853"/>
    </source>
</evidence>
<dbReference type="SUPFAM" id="SSF52540">
    <property type="entry name" value="P-loop containing nucleoside triphosphate hydrolases"/>
    <property type="match status" value="2"/>
</dbReference>
<accession>F2QRL9</accession>
<evidence type="ECO:0000313" key="3">
    <source>
        <dbReference type="EMBL" id="CCA38047.1"/>
    </source>
</evidence>